<organism evidence="1 2">
    <name type="scientific">Bos mutus</name>
    <name type="common">wild yak</name>
    <dbReference type="NCBI Taxonomy" id="72004"/>
    <lineage>
        <taxon>Eukaryota</taxon>
        <taxon>Metazoa</taxon>
        <taxon>Chordata</taxon>
        <taxon>Craniata</taxon>
        <taxon>Vertebrata</taxon>
        <taxon>Euteleostomi</taxon>
        <taxon>Mammalia</taxon>
        <taxon>Eutheria</taxon>
        <taxon>Laurasiatheria</taxon>
        <taxon>Artiodactyla</taxon>
        <taxon>Ruminantia</taxon>
        <taxon>Pecora</taxon>
        <taxon>Bovidae</taxon>
        <taxon>Bovinae</taxon>
        <taxon>Bos</taxon>
    </lineage>
</organism>
<protein>
    <submittedName>
        <fullName evidence="1">Uncharacterized protein</fullName>
    </submittedName>
</protein>
<dbReference type="AlphaFoldDB" id="A0A6B0QZI9"/>
<gene>
    <name evidence="1" type="ORF">E5288_WYG010957</name>
</gene>
<reference evidence="1" key="1">
    <citation type="submission" date="2019-10" db="EMBL/GenBank/DDBJ databases">
        <title>The sequence and de novo assembly of the wild yak genome.</title>
        <authorList>
            <person name="Liu Y."/>
        </authorList>
    </citation>
    <scope>NUCLEOTIDE SEQUENCE [LARGE SCALE GENOMIC DNA]</scope>
    <source>
        <strain evidence="1">WY2019</strain>
    </source>
</reference>
<evidence type="ECO:0000313" key="2">
    <source>
        <dbReference type="Proteomes" id="UP000322234"/>
    </source>
</evidence>
<proteinExistence type="predicted"/>
<comment type="caution">
    <text evidence="1">The sequence shown here is derived from an EMBL/GenBank/DDBJ whole genome shotgun (WGS) entry which is preliminary data.</text>
</comment>
<name>A0A6B0QZI9_9CETA</name>
<dbReference type="EMBL" id="VBQZ03000012">
    <property type="protein sequence ID" value="MXQ82392.1"/>
    <property type="molecule type" value="Genomic_DNA"/>
</dbReference>
<evidence type="ECO:0000313" key="1">
    <source>
        <dbReference type="EMBL" id="MXQ82392.1"/>
    </source>
</evidence>
<dbReference type="Proteomes" id="UP000322234">
    <property type="component" value="Unassembled WGS sequence"/>
</dbReference>
<accession>A0A6B0QZI9</accession>
<keyword evidence="2" id="KW-1185">Reference proteome</keyword>
<sequence>MLRSPESFGFLQTGQTWREREGEDLRLGVVEGTVRWEGKQHYAHFIVGKTNERLGQQSPSEAISPFSSFYTHMYHDSYAPPFTTPNNCWMAFGVVENSASSFCHTGTGKISQISRLQLVLRGIPLEKMKRSILLPIQFPRGPYCEYSAHGPPLPILCANSCAGGEKLIGILGSRYPYSSGTSETQTSCICGSSILKAERTQHPYPPPNHPGMVKAETTSLLTKELQKTGDLKVVLGSEDIAVGVTQPDGCSPTLIRAHQEETRSVLSTVYNRHGFEITPFLPIEFCTTCSPVLPNEAVNIAVLPLICTLMQTGLQQQDDYENRLEPSGKAQSHALTWVKPKRGTMLDTENMKMKDNLFELKEVIENKLSSPCQTTKLLQDFHDIQDSMSLQITARPHPRTCNDHKARVPQDTIWTRNQDFHKYDVARQVIPEMQEEQEYQILNLKSQTVQIVKEPK</sequence>